<feature type="domain" description="Amidase" evidence="3">
    <location>
        <begin position="27"/>
        <end position="436"/>
    </location>
</feature>
<evidence type="ECO:0000313" key="5">
    <source>
        <dbReference type="Proteomes" id="UP000328092"/>
    </source>
</evidence>
<dbReference type="InterPro" id="IPR000120">
    <property type="entry name" value="Amidase"/>
</dbReference>
<evidence type="ECO:0000259" key="3">
    <source>
        <dbReference type="Pfam" id="PF01425"/>
    </source>
</evidence>
<keyword evidence="5" id="KW-1185">Reference proteome</keyword>
<gene>
    <name evidence="4" type="primary">gatA_5</name>
    <name evidence="4" type="ORF">CI1B_47810</name>
</gene>
<dbReference type="PROSITE" id="PS00571">
    <property type="entry name" value="AMIDASES"/>
    <property type="match status" value="1"/>
</dbReference>
<dbReference type="PANTHER" id="PTHR11895">
    <property type="entry name" value="TRANSAMIDASE"/>
    <property type="match status" value="1"/>
</dbReference>
<dbReference type="GO" id="GO:0016874">
    <property type="term" value="F:ligase activity"/>
    <property type="evidence" value="ECO:0007669"/>
    <property type="project" value="UniProtKB-KW"/>
</dbReference>
<dbReference type="Proteomes" id="UP000328092">
    <property type="component" value="Unassembled WGS sequence"/>
</dbReference>
<dbReference type="OrthoDB" id="9811471at2"/>
<dbReference type="SUPFAM" id="SSF75304">
    <property type="entry name" value="Amidase signature (AS) enzymes"/>
    <property type="match status" value="1"/>
</dbReference>
<proteinExistence type="predicted"/>
<evidence type="ECO:0000256" key="2">
    <source>
        <dbReference type="ARBA" id="ARBA00021874"/>
    </source>
</evidence>
<comment type="caution">
    <text evidence="4">The sequence shown here is derived from an EMBL/GenBank/DDBJ whole genome shotgun (WGS) entry which is preliminary data.</text>
</comment>
<dbReference type="RefSeq" id="WP_139861843.1">
    <property type="nucleotide sequence ID" value="NZ_CAADFC020000016.1"/>
</dbReference>
<dbReference type="GO" id="GO:0016740">
    <property type="term" value="F:transferase activity"/>
    <property type="evidence" value="ECO:0007669"/>
    <property type="project" value="UniProtKB-KW"/>
</dbReference>
<dbReference type="EMBL" id="CAADFC020000016">
    <property type="protein sequence ID" value="VIO73177.1"/>
    <property type="molecule type" value="Genomic_DNA"/>
</dbReference>
<dbReference type="Gene3D" id="3.90.1300.10">
    <property type="entry name" value="Amidase signature (AS) domain"/>
    <property type="match status" value="1"/>
</dbReference>
<sequence length="462" mass="48104">MQVTQIAALDLSALAKAIADGEVTSVEATAVALNRLVSIGHKLNAVVRLDNARAMDAAAAADKLRASGAALPPLHGVPLAHKDLFYRAGDLSGGGSRIRADFRADVTSTAIARLDAAGALDLGRLQLAEFAMSPTGFNESLGHARNPWNPAHVPGGSSSGSGVAVAARLVTASLGTDTGGSLRHPGAMCGLIGLKPTWGLVPIDGVMPLSASLDCAGPLTRTAKDAASILSVIAGRDYLKGIDTGIAGLRIAVPGGYYRELLHPQIATALDEAVKTLTSLGTVVSETTPPDMTLINALMQLVMSVEAATIHRRWLIERPQDYADQVRARIEPGLYYPATRYVEALSLRAQLAEAWITACIGDADLALLPAISIPVPTIAATTEGNPADVAGVIGRLTHCTRGINYLGLPAASVPCGFDNADLPIAFQLVGRPYCEAIMLRAAHAYQSATDWHHRVPAAAELN</sequence>
<accession>A0A508TGD0</accession>
<organism evidence="4 5">
    <name type="scientific">Bradyrhizobium ivorense</name>
    <dbReference type="NCBI Taxonomy" id="2511166"/>
    <lineage>
        <taxon>Bacteria</taxon>
        <taxon>Pseudomonadati</taxon>
        <taxon>Pseudomonadota</taxon>
        <taxon>Alphaproteobacteria</taxon>
        <taxon>Hyphomicrobiales</taxon>
        <taxon>Nitrobacteraceae</taxon>
        <taxon>Bradyrhizobium</taxon>
    </lineage>
</organism>
<dbReference type="InterPro" id="IPR020556">
    <property type="entry name" value="Amidase_CS"/>
</dbReference>
<dbReference type="Pfam" id="PF01425">
    <property type="entry name" value="Amidase"/>
    <property type="match status" value="1"/>
</dbReference>
<dbReference type="AlphaFoldDB" id="A0A508TGD0"/>
<dbReference type="PANTHER" id="PTHR11895:SF176">
    <property type="entry name" value="AMIDASE AMID-RELATED"/>
    <property type="match status" value="1"/>
</dbReference>
<name>A0A508TGD0_9BRAD</name>
<dbReference type="InterPro" id="IPR023631">
    <property type="entry name" value="Amidase_dom"/>
</dbReference>
<comment type="function">
    <text evidence="1">Hydrolyzes indole-3-acetamide (IAM) into indole-3-acetic acid (IAA).</text>
</comment>
<dbReference type="InterPro" id="IPR036928">
    <property type="entry name" value="AS_sf"/>
</dbReference>
<reference evidence="4" key="1">
    <citation type="submission" date="2019-02" db="EMBL/GenBank/DDBJ databases">
        <authorList>
            <person name="Pothier F.J."/>
        </authorList>
    </citation>
    <scope>NUCLEOTIDE SEQUENCE</scope>
    <source>
        <strain evidence="4">CI-1B</strain>
    </source>
</reference>
<evidence type="ECO:0000256" key="1">
    <source>
        <dbReference type="ARBA" id="ARBA00003871"/>
    </source>
</evidence>
<keyword evidence="4" id="KW-0436">Ligase</keyword>
<evidence type="ECO:0000313" key="4">
    <source>
        <dbReference type="EMBL" id="VIO73177.1"/>
    </source>
</evidence>
<protein>
    <recommendedName>
        <fullName evidence="2">Indoleacetamide hydrolase</fullName>
    </recommendedName>
</protein>